<organism evidence="10">
    <name type="scientific">Culicoides sonorensis</name>
    <name type="common">Biting midge</name>
    <dbReference type="NCBI Taxonomy" id="179676"/>
    <lineage>
        <taxon>Eukaryota</taxon>
        <taxon>Metazoa</taxon>
        <taxon>Ecdysozoa</taxon>
        <taxon>Arthropoda</taxon>
        <taxon>Hexapoda</taxon>
        <taxon>Insecta</taxon>
        <taxon>Pterygota</taxon>
        <taxon>Neoptera</taxon>
        <taxon>Endopterygota</taxon>
        <taxon>Diptera</taxon>
        <taxon>Nematocera</taxon>
        <taxon>Chironomoidea</taxon>
        <taxon>Ceratopogonidae</taxon>
        <taxon>Ceratopogoninae</taxon>
        <taxon>Culicoides</taxon>
        <taxon>Monoculicoides</taxon>
    </lineage>
</organism>
<dbReference type="GO" id="GO:0000455">
    <property type="term" value="P:enzyme-directed rRNA pseudouridine synthesis"/>
    <property type="evidence" value="ECO:0007669"/>
    <property type="project" value="UniProtKB-UniRule"/>
</dbReference>
<keyword evidence="2 6" id="KW-0690">Ribosome biogenesis</keyword>
<gene>
    <name evidence="10" type="primary">CSON003238</name>
</gene>
<evidence type="ECO:0000256" key="1">
    <source>
        <dbReference type="ARBA" id="ARBA00022490"/>
    </source>
</evidence>
<feature type="compositionally biased region" description="Basic and acidic residues" evidence="7">
    <location>
        <begin position="23"/>
        <end position="32"/>
    </location>
</feature>
<evidence type="ECO:0000256" key="5">
    <source>
        <dbReference type="ARBA" id="ARBA00022691"/>
    </source>
</evidence>
<accession>A0A336LXE9</accession>
<keyword evidence="5 6" id="KW-0949">S-adenosyl-L-methionine</keyword>
<comment type="similarity">
    <text evidence="6">Belongs to the TDD superfamily. TSR3 family.</text>
</comment>
<sequence length="331" mass="37290">MHKSRSKNTKKFKQHHRNRKNHRGSDPDRDLANKASELTLHERSESTDSSCTDSSSGSSDDEHETTKKSNCASKFDVGHAPKFTVAMWDLNHCDPKKCSGRKLARHNLIKTLKLGQRFPGLVLTPSGTMSVAPEDCDIIASQGLAVVDCSWAKIDETPFERMKSPHPRLLPYLVAANPINYGKPCQLSCVEAIAAAMYITGMKEEARWYLSKFSWGHSFIELNQELLDLYAGCENREAILRVQSEYIEKVQKERQESREKGIDWPSSSSSAESGHEETFLKEAEYYPFGELMCILLSVSKLFIDIRLTSQGTPEPDFGTFSNNSGLCYRLL</sequence>
<comment type="function">
    <text evidence="6">Aminocarboxypropyltransferase that catalyzes the aminocarboxypropyl transfer on pseudouridine in 18S rRNA. It constitutes the last step in biosynthesis of the hypermodified N1-methyl-N3-(3-amino-3-carboxypropyl) pseudouridine (m1acp3-Psi).</text>
</comment>
<dbReference type="EC" id="2.5.1.157" evidence="6"/>
<dbReference type="GO" id="GO:0106388">
    <property type="term" value="F:rRNA small subunit aminocarboxypropyltransferase activity"/>
    <property type="evidence" value="ECO:0007669"/>
    <property type="project" value="UniProtKB-EC"/>
</dbReference>
<dbReference type="InterPro" id="IPR022968">
    <property type="entry name" value="Tsr3-like"/>
</dbReference>
<keyword evidence="1" id="KW-0963">Cytoplasm</keyword>
<comment type="catalytic activity">
    <reaction evidence="6">
        <text>an N(1)-methylpseudouridine in rRNA + S-adenosyl-L-methionine = N(1)-methyl-N(3)-[(3S)-3-amino-3-carboxypropyl]pseudouridine in rRNA + S-methyl-5'-thioadenosine + H(+)</text>
        <dbReference type="Rhea" id="RHEA:63296"/>
        <dbReference type="Rhea" id="RHEA-COMP:11634"/>
        <dbReference type="Rhea" id="RHEA-COMP:16310"/>
        <dbReference type="ChEBI" id="CHEBI:15378"/>
        <dbReference type="ChEBI" id="CHEBI:17509"/>
        <dbReference type="ChEBI" id="CHEBI:59789"/>
        <dbReference type="ChEBI" id="CHEBI:74890"/>
        <dbReference type="ChEBI" id="CHEBI:146234"/>
        <dbReference type="EC" id="2.5.1.157"/>
    </reaction>
</comment>
<evidence type="ECO:0000256" key="4">
    <source>
        <dbReference type="ARBA" id="ARBA00022679"/>
    </source>
</evidence>
<evidence type="ECO:0000256" key="6">
    <source>
        <dbReference type="HAMAP-Rule" id="MF_03146"/>
    </source>
</evidence>
<evidence type="ECO:0000256" key="2">
    <source>
        <dbReference type="ARBA" id="ARBA00022517"/>
    </source>
</evidence>
<name>A0A336LXE9_CULSO</name>
<dbReference type="AlphaFoldDB" id="A0A336LXE9"/>
<evidence type="ECO:0000259" key="9">
    <source>
        <dbReference type="Pfam" id="PF04068"/>
    </source>
</evidence>
<dbReference type="EMBL" id="UFQT01000157">
    <property type="protein sequence ID" value="SSX21017.1"/>
    <property type="molecule type" value="Genomic_DNA"/>
</dbReference>
<evidence type="ECO:0000256" key="7">
    <source>
        <dbReference type="SAM" id="MobiDB-lite"/>
    </source>
</evidence>
<dbReference type="Pfam" id="PF04034">
    <property type="entry name" value="Ribo_biogen_C"/>
    <property type="match status" value="1"/>
</dbReference>
<dbReference type="InterPro" id="IPR007209">
    <property type="entry name" value="RNaseL-inhib-like_metal-bd_dom"/>
</dbReference>
<dbReference type="GO" id="GO:0030490">
    <property type="term" value="P:maturation of SSU-rRNA"/>
    <property type="evidence" value="ECO:0007669"/>
    <property type="project" value="TreeGrafter"/>
</dbReference>
<feature type="domain" description="RNase L inhibitor RLI-like possible metal-binding" evidence="9">
    <location>
        <begin position="85"/>
        <end position="117"/>
    </location>
</feature>
<feature type="compositionally biased region" description="Basic residues" evidence="7">
    <location>
        <begin position="1"/>
        <end position="22"/>
    </location>
</feature>
<keyword evidence="4 6" id="KW-0808">Transferase</keyword>
<dbReference type="PANTHER" id="PTHR20426">
    <property type="entry name" value="RIBOSOME BIOGENESIS PROTEIN TSR3 HOMOLOG"/>
    <property type="match status" value="1"/>
</dbReference>
<dbReference type="VEuPathDB" id="VectorBase:CSON003238"/>
<dbReference type="HAMAP" id="MF_01116">
    <property type="entry name" value="TSR3"/>
    <property type="match status" value="1"/>
</dbReference>
<feature type="domain" description="16S/18S rRNA aminocarboxypropyltransferase Tsr3 C-terminal" evidence="8">
    <location>
        <begin position="121"/>
        <end position="247"/>
    </location>
</feature>
<feature type="binding site" evidence="6">
    <location>
        <position position="99"/>
    </location>
    <ligand>
        <name>S-adenosyl-L-methionine</name>
        <dbReference type="ChEBI" id="CHEBI:59789"/>
    </ligand>
</feature>
<evidence type="ECO:0000256" key="3">
    <source>
        <dbReference type="ARBA" id="ARBA00022552"/>
    </source>
</evidence>
<comment type="caution">
    <text evidence="6">Lacks conserved residue(s) required for the propagation of feature annotation.</text>
</comment>
<dbReference type="GO" id="GO:1904047">
    <property type="term" value="F:S-adenosyl-L-methionine binding"/>
    <property type="evidence" value="ECO:0007669"/>
    <property type="project" value="UniProtKB-UniRule"/>
</dbReference>
<feature type="region of interest" description="Disordered" evidence="7">
    <location>
        <begin position="1"/>
        <end position="68"/>
    </location>
</feature>
<dbReference type="NCBIfam" id="NF002621">
    <property type="entry name" value="PRK02287.1"/>
    <property type="match status" value="1"/>
</dbReference>
<protein>
    <recommendedName>
        <fullName evidence="6">18S rRNA aminocarboxypropyltransferase</fullName>
        <ecNumber evidence="6">2.5.1.157</ecNumber>
    </recommendedName>
</protein>
<keyword evidence="3 6" id="KW-0698">rRNA processing</keyword>
<evidence type="ECO:0000313" key="10">
    <source>
        <dbReference type="EMBL" id="SSX21017.1"/>
    </source>
</evidence>
<feature type="compositionally biased region" description="Low complexity" evidence="7">
    <location>
        <begin position="47"/>
        <end position="58"/>
    </location>
</feature>
<dbReference type="Pfam" id="PF04068">
    <property type="entry name" value="Fer4_RLI"/>
    <property type="match status" value="1"/>
</dbReference>
<dbReference type="PANTHER" id="PTHR20426:SF0">
    <property type="entry name" value="18S RRNA AMINOCARBOXYPROPYLTRANSFERASE"/>
    <property type="match status" value="1"/>
</dbReference>
<feature type="binding site" evidence="6">
    <location>
        <position position="147"/>
    </location>
    <ligand>
        <name>S-adenosyl-L-methionine</name>
        <dbReference type="ChEBI" id="CHEBI:59789"/>
    </ligand>
</feature>
<dbReference type="InterPro" id="IPR007177">
    <property type="entry name" value="Tsr3_C"/>
</dbReference>
<proteinExistence type="inferred from homology"/>
<reference evidence="10" key="1">
    <citation type="submission" date="2018-07" db="EMBL/GenBank/DDBJ databases">
        <authorList>
            <person name="Quirk P.G."/>
            <person name="Krulwich T.A."/>
        </authorList>
    </citation>
    <scope>NUCLEOTIDE SEQUENCE</scope>
</reference>
<feature type="binding site" evidence="6">
    <location>
        <position position="170"/>
    </location>
    <ligand>
        <name>S-adenosyl-L-methionine</name>
        <dbReference type="ChEBI" id="CHEBI:59789"/>
    </ligand>
</feature>
<evidence type="ECO:0000259" key="8">
    <source>
        <dbReference type="Pfam" id="PF04034"/>
    </source>
</evidence>